<dbReference type="InterPro" id="IPR050468">
    <property type="entry name" value="Cuticle_Struct_Prot"/>
</dbReference>
<gene>
    <name evidence="4" type="ORF">QYM36_016350</name>
</gene>
<feature type="signal peptide" evidence="3">
    <location>
        <begin position="1"/>
        <end position="21"/>
    </location>
</feature>
<dbReference type="PANTHER" id="PTHR10380">
    <property type="entry name" value="CUTICLE PROTEIN"/>
    <property type="match status" value="1"/>
</dbReference>
<keyword evidence="5" id="KW-1185">Reference proteome</keyword>
<keyword evidence="1 2" id="KW-0193">Cuticle</keyword>
<accession>A0AA88HK10</accession>
<dbReference type="Pfam" id="PF00379">
    <property type="entry name" value="Chitin_bind_4"/>
    <property type="match status" value="1"/>
</dbReference>
<organism evidence="4 5">
    <name type="scientific">Artemia franciscana</name>
    <name type="common">Brine shrimp</name>
    <name type="synonym">Artemia sanfranciscana</name>
    <dbReference type="NCBI Taxonomy" id="6661"/>
    <lineage>
        <taxon>Eukaryota</taxon>
        <taxon>Metazoa</taxon>
        <taxon>Ecdysozoa</taxon>
        <taxon>Arthropoda</taxon>
        <taxon>Crustacea</taxon>
        <taxon>Branchiopoda</taxon>
        <taxon>Anostraca</taxon>
        <taxon>Artemiidae</taxon>
        <taxon>Artemia</taxon>
    </lineage>
</organism>
<evidence type="ECO:0000313" key="5">
    <source>
        <dbReference type="Proteomes" id="UP001187531"/>
    </source>
</evidence>
<dbReference type="InterPro" id="IPR031311">
    <property type="entry name" value="CHIT_BIND_RR_consensus"/>
</dbReference>
<evidence type="ECO:0008006" key="6">
    <source>
        <dbReference type="Google" id="ProtNLM"/>
    </source>
</evidence>
<dbReference type="InterPro" id="IPR000618">
    <property type="entry name" value="Insect_cuticle"/>
</dbReference>
<sequence length="348" mass="38540">MKTFVILLSILSFGLPKSTTSKWTQTENQWQNSITSSDEDLARQYQAQDNSGQIAFGYSHPGQAHSVLRDSQGNVKGSYAYVDPDGNHVQVNYVADSNGFRVLDNNMPQHSVTVSDANDQILLQVEDTLEVKEAKRQHFAAVAAARDRAAQKKSFEEDNFKNNFPSSEHSVENLPEVKVAKAAYIAAINAAKARTTRPRNSFRRPAVSRTFSSFPHSEEIEEVKASHFPVLSKATPRLNTNFNEIFTRNSFISNANTDSQNFPADTSFIATDLTGSPLPVEDTPEVKAAKLEHFAAVAAAKARNLAVNDFIRNKRAVFSRSTDNELVFPRPNSFFRATSAQSVPVLIL</sequence>
<dbReference type="PROSITE" id="PS00233">
    <property type="entry name" value="CHIT_BIND_RR_1"/>
    <property type="match status" value="1"/>
</dbReference>
<evidence type="ECO:0000256" key="1">
    <source>
        <dbReference type="ARBA" id="ARBA00022460"/>
    </source>
</evidence>
<dbReference type="PANTHER" id="PTHR10380:SF196">
    <property type="entry name" value="CUTICULAR PROTEIN 72EA"/>
    <property type="match status" value="1"/>
</dbReference>
<evidence type="ECO:0000256" key="3">
    <source>
        <dbReference type="SAM" id="SignalP"/>
    </source>
</evidence>
<dbReference type="EMBL" id="JAVRJZ010000020">
    <property type="protein sequence ID" value="KAK2706282.1"/>
    <property type="molecule type" value="Genomic_DNA"/>
</dbReference>
<dbReference type="AlphaFoldDB" id="A0AA88HK10"/>
<evidence type="ECO:0000313" key="4">
    <source>
        <dbReference type="EMBL" id="KAK2706282.1"/>
    </source>
</evidence>
<feature type="chain" id="PRO_5041728125" description="Cuticle protein 6" evidence="3">
    <location>
        <begin position="22"/>
        <end position="348"/>
    </location>
</feature>
<protein>
    <recommendedName>
        <fullName evidence="6">Cuticle protein 6</fullName>
    </recommendedName>
</protein>
<dbReference type="GO" id="GO:0008010">
    <property type="term" value="F:structural constituent of chitin-based larval cuticle"/>
    <property type="evidence" value="ECO:0007669"/>
    <property type="project" value="TreeGrafter"/>
</dbReference>
<dbReference type="GO" id="GO:0062129">
    <property type="term" value="C:chitin-based extracellular matrix"/>
    <property type="evidence" value="ECO:0007669"/>
    <property type="project" value="TreeGrafter"/>
</dbReference>
<name>A0AA88HK10_ARTSF</name>
<dbReference type="Proteomes" id="UP001187531">
    <property type="component" value="Unassembled WGS sequence"/>
</dbReference>
<proteinExistence type="predicted"/>
<evidence type="ECO:0000256" key="2">
    <source>
        <dbReference type="PROSITE-ProRule" id="PRU00497"/>
    </source>
</evidence>
<reference evidence="4" key="1">
    <citation type="submission" date="2023-07" db="EMBL/GenBank/DDBJ databases">
        <title>Chromosome-level genome assembly of Artemia franciscana.</title>
        <authorList>
            <person name="Jo E."/>
        </authorList>
    </citation>
    <scope>NUCLEOTIDE SEQUENCE</scope>
    <source>
        <tissue evidence="4">Whole body</tissue>
    </source>
</reference>
<keyword evidence="3" id="KW-0732">Signal</keyword>
<dbReference type="PROSITE" id="PS51155">
    <property type="entry name" value="CHIT_BIND_RR_2"/>
    <property type="match status" value="1"/>
</dbReference>
<comment type="caution">
    <text evidence="4">The sequence shown here is derived from an EMBL/GenBank/DDBJ whole genome shotgun (WGS) entry which is preliminary data.</text>
</comment>